<feature type="binding site" description="axial binding residue" evidence="8">
    <location>
        <position position="467"/>
    </location>
    <ligand>
        <name>heme</name>
        <dbReference type="ChEBI" id="CHEBI:30413"/>
    </ligand>
    <ligandPart>
        <name>Fe</name>
        <dbReference type="ChEBI" id="CHEBI:18248"/>
    </ligandPart>
</feature>
<dbReference type="Pfam" id="PF00067">
    <property type="entry name" value="p450"/>
    <property type="match status" value="1"/>
</dbReference>
<evidence type="ECO:0000313" key="12">
    <source>
        <dbReference type="Proteomes" id="UP001497497"/>
    </source>
</evidence>
<evidence type="ECO:0000256" key="3">
    <source>
        <dbReference type="ARBA" id="ARBA00022617"/>
    </source>
</evidence>
<keyword evidence="6 8" id="KW-0408">Iron</keyword>
<feature type="transmembrane region" description="Helical" evidence="10">
    <location>
        <begin position="12"/>
        <end position="33"/>
    </location>
</feature>
<dbReference type="PRINTS" id="PR00385">
    <property type="entry name" value="P450"/>
</dbReference>
<keyword evidence="12" id="KW-1185">Reference proteome</keyword>
<dbReference type="Gene3D" id="1.10.630.10">
    <property type="entry name" value="Cytochrome P450"/>
    <property type="match status" value="1"/>
</dbReference>
<dbReference type="GO" id="GO:0005506">
    <property type="term" value="F:iron ion binding"/>
    <property type="evidence" value="ECO:0007669"/>
    <property type="project" value="InterPro"/>
</dbReference>
<dbReference type="GO" id="GO:0004497">
    <property type="term" value="F:monooxygenase activity"/>
    <property type="evidence" value="ECO:0007669"/>
    <property type="project" value="UniProtKB-KW"/>
</dbReference>
<name>A0AAV2HAZ3_LYMST</name>
<evidence type="ECO:0000256" key="2">
    <source>
        <dbReference type="ARBA" id="ARBA00010617"/>
    </source>
</evidence>
<dbReference type="PANTHER" id="PTHR24292:SF54">
    <property type="entry name" value="CYP9F3-RELATED"/>
    <property type="match status" value="1"/>
</dbReference>
<comment type="cofactor">
    <cofactor evidence="1 8">
        <name>heme</name>
        <dbReference type="ChEBI" id="CHEBI:30413"/>
    </cofactor>
</comment>
<evidence type="ECO:0000313" key="11">
    <source>
        <dbReference type="EMBL" id="CAL1529346.1"/>
    </source>
</evidence>
<evidence type="ECO:0008006" key="13">
    <source>
        <dbReference type="Google" id="ProtNLM"/>
    </source>
</evidence>
<evidence type="ECO:0000256" key="8">
    <source>
        <dbReference type="PIRSR" id="PIRSR602401-1"/>
    </source>
</evidence>
<dbReference type="InterPro" id="IPR001128">
    <property type="entry name" value="Cyt_P450"/>
</dbReference>
<feature type="transmembrane region" description="Helical" evidence="10">
    <location>
        <begin position="219"/>
        <end position="237"/>
    </location>
</feature>
<sequence>MADLTNDLVTQLTSYPSAVLLILTISLVIYFVFTTLTNQETWDKYGVKHVTMGRAALTDFKRAIAELMSEHGDTIGTSFQGLLLFTRDVELLRHILVKDFNTFVDRTPLLTTRSPLEVGLFFVNGQDWRRLRHLMSPSFSTGKLKYVAETSQDTARKLAAVIEESARGDRLVPIKHLSGQYTSEVIARSAFGVLTDCLGKEDDEFTHHAKRIIKIRNRVMNFVMLVLYRFHSLHVFLVKKLNVGLLDLVSAGANDYFSSVIHTTVAQRLDMERRGQARPKDFLQSMIVAKTQGDEEAANFTDDTKAKSWEQLPKTMTDRELIGQSMLVIFAGLESTSTSLQMCLFMMAKHPDIQEKVYKEIQAVVSSESPTYEELGKLKYTEQVINETLRLYPPLILITRQAVSTYHYKNITIPKGAGVMLSLETIMMDPRNYPEPTKFDPERFSEENKAKRDYLTFLPFGQGPRQCIGMRLAYLELKVGLVHVLRKVKFELGDRTEPRKGEELEVKFQGILVIEKPIQLQAILRN</sequence>
<protein>
    <recommendedName>
        <fullName evidence="13">Cytochrome P450</fullName>
    </recommendedName>
</protein>
<evidence type="ECO:0000256" key="5">
    <source>
        <dbReference type="ARBA" id="ARBA00023002"/>
    </source>
</evidence>
<dbReference type="GO" id="GO:0016705">
    <property type="term" value="F:oxidoreductase activity, acting on paired donors, with incorporation or reduction of molecular oxygen"/>
    <property type="evidence" value="ECO:0007669"/>
    <property type="project" value="InterPro"/>
</dbReference>
<keyword evidence="10" id="KW-1133">Transmembrane helix</keyword>
<accession>A0AAV2HAZ3</accession>
<evidence type="ECO:0000256" key="1">
    <source>
        <dbReference type="ARBA" id="ARBA00001971"/>
    </source>
</evidence>
<comment type="similarity">
    <text evidence="2 9">Belongs to the cytochrome P450 family.</text>
</comment>
<dbReference type="PROSITE" id="PS00086">
    <property type="entry name" value="CYTOCHROME_P450"/>
    <property type="match status" value="1"/>
</dbReference>
<dbReference type="PRINTS" id="PR00463">
    <property type="entry name" value="EP450I"/>
</dbReference>
<dbReference type="InterPro" id="IPR017972">
    <property type="entry name" value="Cyt_P450_CS"/>
</dbReference>
<organism evidence="11 12">
    <name type="scientific">Lymnaea stagnalis</name>
    <name type="common">Great pond snail</name>
    <name type="synonym">Helix stagnalis</name>
    <dbReference type="NCBI Taxonomy" id="6523"/>
    <lineage>
        <taxon>Eukaryota</taxon>
        <taxon>Metazoa</taxon>
        <taxon>Spiralia</taxon>
        <taxon>Lophotrochozoa</taxon>
        <taxon>Mollusca</taxon>
        <taxon>Gastropoda</taxon>
        <taxon>Heterobranchia</taxon>
        <taxon>Euthyneura</taxon>
        <taxon>Panpulmonata</taxon>
        <taxon>Hygrophila</taxon>
        <taxon>Lymnaeoidea</taxon>
        <taxon>Lymnaeidae</taxon>
        <taxon>Lymnaea</taxon>
    </lineage>
</organism>
<reference evidence="11 12" key="1">
    <citation type="submission" date="2024-04" db="EMBL/GenBank/DDBJ databases">
        <authorList>
            <consortium name="Genoscope - CEA"/>
            <person name="William W."/>
        </authorList>
    </citation>
    <scope>NUCLEOTIDE SEQUENCE [LARGE SCALE GENOMIC DNA]</scope>
</reference>
<evidence type="ECO:0000256" key="7">
    <source>
        <dbReference type="ARBA" id="ARBA00023033"/>
    </source>
</evidence>
<dbReference type="SUPFAM" id="SSF48264">
    <property type="entry name" value="Cytochrome P450"/>
    <property type="match status" value="1"/>
</dbReference>
<keyword evidence="5 9" id="KW-0560">Oxidoreductase</keyword>
<dbReference type="AlphaFoldDB" id="A0AAV2HAZ3"/>
<evidence type="ECO:0000256" key="6">
    <source>
        <dbReference type="ARBA" id="ARBA00023004"/>
    </source>
</evidence>
<comment type="caution">
    <text evidence="11">The sequence shown here is derived from an EMBL/GenBank/DDBJ whole genome shotgun (WGS) entry which is preliminary data.</text>
</comment>
<dbReference type="Proteomes" id="UP001497497">
    <property type="component" value="Unassembled WGS sequence"/>
</dbReference>
<dbReference type="PANTHER" id="PTHR24292">
    <property type="entry name" value="CYTOCHROME P450"/>
    <property type="match status" value="1"/>
</dbReference>
<keyword evidence="10" id="KW-0812">Transmembrane</keyword>
<keyword evidence="10" id="KW-0472">Membrane</keyword>
<dbReference type="EMBL" id="CAXITT010000047">
    <property type="protein sequence ID" value="CAL1529346.1"/>
    <property type="molecule type" value="Genomic_DNA"/>
</dbReference>
<evidence type="ECO:0000256" key="4">
    <source>
        <dbReference type="ARBA" id="ARBA00022723"/>
    </source>
</evidence>
<keyword evidence="3 8" id="KW-0349">Heme</keyword>
<keyword evidence="4 8" id="KW-0479">Metal-binding</keyword>
<evidence type="ECO:0000256" key="9">
    <source>
        <dbReference type="RuleBase" id="RU000461"/>
    </source>
</evidence>
<keyword evidence="7 9" id="KW-0503">Monooxygenase</keyword>
<dbReference type="InterPro" id="IPR036396">
    <property type="entry name" value="Cyt_P450_sf"/>
</dbReference>
<proteinExistence type="inferred from homology"/>
<dbReference type="InterPro" id="IPR050476">
    <property type="entry name" value="Insect_CytP450_Detox"/>
</dbReference>
<evidence type="ECO:0000256" key="10">
    <source>
        <dbReference type="SAM" id="Phobius"/>
    </source>
</evidence>
<dbReference type="CDD" id="cd11055">
    <property type="entry name" value="CYP3A-like"/>
    <property type="match status" value="1"/>
</dbReference>
<dbReference type="InterPro" id="IPR002401">
    <property type="entry name" value="Cyt_P450_E_grp-I"/>
</dbReference>
<dbReference type="FunFam" id="1.10.630.10:FF:000182">
    <property type="entry name" value="Cytochrome P450 3A4"/>
    <property type="match status" value="1"/>
</dbReference>
<dbReference type="GO" id="GO:0020037">
    <property type="term" value="F:heme binding"/>
    <property type="evidence" value="ECO:0007669"/>
    <property type="project" value="InterPro"/>
</dbReference>
<gene>
    <name evidence="11" type="ORF">GSLYS_00003501001</name>
</gene>